<sequence length="143" mass="15622">MAYRYASVEDMVARFGEGEMLRLSVADGDLPDSILPERIEKALTDATDLIDSYLRSRYTVPLAPVPEAILRAACHLARYDLSNSGDKTPTEAMKDSRAEIIAWLTKLSKGDASLEGATPIATAGGARTSDRPVMFGHHQLRGW</sequence>
<dbReference type="Pfam" id="PF07030">
    <property type="entry name" value="Phage_Mu_Gp36"/>
    <property type="match status" value="1"/>
</dbReference>
<comment type="caution">
    <text evidence="1">The sequence shown here is derived from an EMBL/GenBank/DDBJ whole genome shotgun (WGS) entry which is preliminary data.</text>
</comment>
<dbReference type="InterPro" id="IPR009752">
    <property type="entry name" value="Phage_Mu_GpJ"/>
</dbReference>
<evidence type="ECO:0000313" key="1">
    <source>
        <dbReference type="EMBL" id="NIX75389.1"/>
    </source>
</evidence>
<gene>
    <name evidence="1" type="ORF">HB375_02025</name>
</gene>
<proteinExistence type="predicted"/>
<dbReference type="EMBL" id="JAATJS010000001">
    <property type="protein sequence ID" value="NIX75389.1"/>
    <property type="molecule type" value="Genomic_DNA"/>
</dbReference>
<evidence type="ECO:0000313" key="2">
    <source>
        <dbReference type="Proteomes" id="UP000707352"/>
    </source>
</evidence>
<reference evidence="1 2" key="1">
    <citation type="submission" date="2020-03" db="EMBL/GenBank/DDBJ databases">
        <title>The genome sequence of Microvirga sp. c23x22.</title>
        <authorList>
            <person name="Zhang X."/>
        </authorList>
    </citation>
    <scope>NUCLEOTIDE SEQUENCE [LARGE SCALE GENOMIC DNA]</scope>
    <source>
        <strain evidence="2">c23x22</strain>
    </source>
</reference>
<protein>
    <submittedName>
        <fullName evidence="1">DUF1320 domain-containing protein</fullName>
    </submittedName>
</protein>
<keyword evidence="2" id="KW-1185">Reference proteome</keyword>
<name>A0ABX0V6F1_9HYPH</name>
<organism evidence="1 2">
    <name type="scientific">Microvirga terricola</name>
    <dbReference type="NCBI Taxonomy" id="2719797"/>
    <lineage>
        <taxon>Bacteria</taxon>
        <taxon>Pseudomonadati</taxon>
        <taxon>Pseudomonadota</taxon>
        <taxon>Alphaproteobacteria</taxon>
        <taxon>Hyphomicrobiales</taxon>
        <taxon>Methylobacteriaceae</taxon>
        <taxon>Microvirga</taxon>
    </lineage>
</organism>
<dbReference type="Proteomes" id="UP000707352">
    <property type="component" value="Unassembled WGS sequence"/>
</dbReference>
<accession>A0ABX0V6F1</accession>